<dbReference type="EMBL" id="KR063278">
    <property type="protein sequence ID" value="AKJ72495.1"/>
    <property type="molecule type" value="Genomic_DNA"/>
</dbReference>
<gene>
    <name evidence="2" type="ORF">GMA7_58</name>
</gene>
<evidence type="ECO:0000313" key="3">
    <source>
        <dbReference type="Proteomes" id="UP000202743"/>
    </source>
</evidence>
<keyword evidence="3" id="KW-1185">Reference proteome</keyword>
<reference evidence="2 3" key="1">
    <citation type="journal article" date="2015" name="PLoS ONE">
        <title>Lysis to Kill: Evaluation of the Lytic Abilities, and Genomics of Nine Bacteriophages Infective for Gordonia spp. and Their Potential Use in Activated Sludge Foam Biocontrol.</title>
        <authorList>
            <person name="Dyson Z.A."/>
            <person name="Tucci J."/>
            <person name="Seviour R.J."/>
            <person name="Petrovski S."/>
        </authorList>
    </citation>
    <scope>NUCLEOTIDE SEQUENCE [LARGE SCALE GENOMIC DNA]</scope>
</reference>
<dbReference type="KEGG" id="vg:26517418"/>
<name>A0A0K0N6P2_9CAUD</name>
<dbReference type="Proteomes" id="UP000202743">
    <property type="component" value="Segment"/>
</dbReference>
<feature type="region of interest" description="Disordered" evidence="1">
    <location>
        <begin position="128"/>
        <end position="149"/>
    </location>
</feature>
<evidence type="ECO:0000313" key="2">
    <source>
        <dbReference type="EMBL" id="AKJ72495.1"/>
    </source>
</evidence>
<proteinExistence type="predicted"/>
<dbReference type="GeneID" id="26517418"/>
<evidence type="ECO:0000256" key="1">
    <source>
        <dbReference type="SAM" id="MobiDB-lite"/>
    </source>
</evidence>
<sequence>MWTDGNLKKVSLSVAKAEHEAGNDIGLNLEDGRMRYFINLSSLTYEELIAHKRVIDTAFELAAPVSKERDEYAQAALEDGDTSYPRCFRPPPIVWKREGPAFLETMETLPDTCSLDSDEASYLDRVVQTRDTSNNEVDVSDEAGSYGEE</sequence>
<accession>A0A0K0N6P2</accession>
<dbReference type="OrthoDB" id="27879at10239"/>
<organism evidence="2 3">
    <name type="scientific">Gordonia phage GMA7</name>
    <dbReference type="NCBI Taxonomy" id="1647286"/>
    <lineage>
        <taxon>Viruses</taxon>
        <taxon>Duplodnaviria</taxon>
        <taxon>Heunggongvirae</taxon>
        <taxon>Uroviricota</taxon>
        <taxon>Caudoviricetes</taxon>
        <taxon>Getseptimavirus</taxon>
        <taxon>Getseptimavirus GMA7</taxon>
    </lineage>
</organism>
<protein>
    <submittedName>
        <fullName evidence="2">Uncharacterized protein</fullName>
    </submittedName>
</protein>
<dbReference type="RefSeq" id="YP_009189195.1">
    <property type="nucleotide sequence ID" value="NC_028673.1"/>
</dbReference>